<reference evidence="1" key="2">
    <citation type="journal article" date="2015" name="Fish Shellfish Immunol.">
        <title>Early steps in the European eel (Anguilla anguilla)-Vibrio vulnificus interaction in the gills: Role of the RtxA13 toxin.</title>
        <authorList>
            <person name="Callol A."/>
            <person name="Pajuelo D."/>
            <person name="Ebbesson L."/>
            <person name="Teles M."/>
            <person name="MacKenzie S."/>
            <person name="Amaro C."/>
        </authorList>
    </citation>
    <scope>NUCLEOTIDE SEQUENCE</scope>
</reference>
<sequence>MYSPSVITLWPLCEWCFHMTVGSGLPMARHMRVTLLPSFTVMSADTLEILAGTCTMRWTLEDLGFLLVRMEHTYGPSSCTSTFWIFMLYSVTAVLSSRTTRGSKVHLSLPANSMVVRFSQATRETLLSVMHFKTALSPCLTVTLSMGFEKDDSPLRAGTPGNMSRANTHDKMRKQTGLYILQDVQLRILFLLDISPYFFSNRDIMLSYFFLSFI</sequence>
<organism evidence="1">
    <name type="scientific">Anguilla anguilla</name>
    <name type="common">European freshwater eel</name>
    <name type="synonym">Muraena anguilla</name>
    <dbReference type="NCBI Taxonomy" id="7936"/>
    <lineage>
        <taxon>Eukaryota</taxon>
        <taxon>Metazoa</taxon>
        <taxon>Chordata</taxon>
        <taxon>Craniata</taxon>
        <taxon>Vertebrata</taxon>
        <taxon>Euteleostomi</taxon>
        <taxon>Actinopterygii</taxon>
        <taxon>Neopterygii</taxon>
        <taxon>Teleostei</taxon>
        <taxon>Anguilliformes</taxon>
        <taxon>Anguillidae</taxon>
        <taxon>Anguilla</taxon>
    </lineage>
</organism>
<reference evidence="1" key="1">
    <citation type="submission" date="2014-11" db="EMBL/GenBank/DDBJ databases">
        <authorList>
            <person name="Amaro Gonzalez C."/>
        </authorList>
    </citation>
    <scope>NUCLEOTIDE SEQUENCE</scope>
</reference>
<evidence type="ECO:0000313" key="1">
    <source>
        <dbReference type="EMBL" id="JAI01184.1"/>
    </source>
</evidence>
<accession>A0A0E9XHK8</accession>
<proteinExistence type="predicted"/>
<dbReference type="AlphaFoldDB" id="A0A0E9XHK8"/>
<dbReference type="EMBL" id="GBXM01007394">
    <property type="protein sequence ID" value="JAI01184.1"/>
    <property type="molecule type" value="Transcribed_RNA"/>
</dbReference>
<name>A0A0E9XHK8_ANGAN</name>
<protein>
    <submittedName>
        <fullName evidence="1">Uncharacterized protein</fullName>
    </submittedName>
</protein>